<proteinExistence type="predicted"/>
<name>A0A7J3X9G6_THEPE</name>
<protein>
    <submittedName>
        <fullName evidence="3">DUF1616 domain-containing protein</fullName>
    </submittedName>
</protein>
<keyword evidence="1" id="KW-1133">Transmembrane helix</keyword>
<dbReference type="InterPro" id="IPR011674">
    <property type="entry name" value="DUF1616"/>
</dbReference>
<dbReference type="AlphaFoldDB" id="A0A7J3X9G6"/>
<comment type="caution">
    <text evidence="3">The sequence shown here is derived from an EMBL/GenBank/DDBJ whole genome shotgun (WGS) entry which is preliminary data.</text>
</comment>
<feature type="transmembrane region" description="Helical" evidence="1">
    <location>
        <begin position="87"/>
        <end position="107"/>
    </location>
</feature>
<feature type="transmembrane region" description="Helical" evidence="1">
    <location>
        <begin position="119"/>
        <end position="140"/>
    </location>
</feature>
<accession>A0A7J3X9G6</accession>
<gene>
    <name evidence="3" type="ORF">ENM88_08805</name>
</gene>
<organism evidence="3">
    <name type="scientific">Thermofilum pendens</name>
    <dbReference type="NCBI Taxonomy" id="2269"/>
    <lineage>
        <taxon>Archaea</taxon>
        <taxon>Thermoproteota</taxon>
        <taxon>Thermoprotei</taxon>
        <taxon>Thermofilales</taxon>
        <taxon>Thermofilaceae</taxon>
        <taxon>Thermofilum</taxon>
    </lineage>
</organism>
<evidence type="ECO:0000313" key="3">
    <source>
        <dbReference type="EMBL" id="HHP05822.1"/>
    </source>
</evidence>
<feature type="transmembrane region" description="Helical" evidence="1">
    <location>
        <begin position="146"/>
        <end position="166"/>
    </location>
</feature>
<reference evidence="3" key="1">
    <citation type="journal article" date="2020" name="mSystems">
        <title>Genome- and Community-Level Interaction Insights into Carbon Utilization and Element Cycling Functions of Hydrothermarchaeota in Hydrothermal Sediment.</title>
        <authorList>
            <person name="Zhou Z."/>
            <person name="Liu Y."/>
            <person name="Xu W."/>
            <person name="Pan J."/>
            <person name="Luo Z.H."/>
            <person name="Li M."/>
        </authorList>
    </citation>
    <scope>NUCLEOTIDE SEQUENCE [LARGE SCALE GENOMIC DNA]</scope>
    <source>
        <strain evidence="3">SpSt-1125</strain>
    </source>
</reference>
<dbReference type="EMBL" id="DRZM01000239">
    <property type="protein sequence ID" value="HHP05822.1"/>
    <property type="molecule type" value="Genomic_DNA"/>
</dbReference>
<keyword evidence="1" id="KW-0472">Membrane</keyword>
<feature type="transmembrane region" description="Helical" evidence="1">
    <location>
        <begin position="57"/>
        <end position="75"/>
    </location>
</feature>
<sequence>MREKTLEELWREASRREGRLKACLTLYWKWVSKEIEVVDPNPPRSFAEFLLRPDYSLWFWFSIAFVAATVALVAVTETLPLLLPLRYLFGTVYVLFFPGFLLVEALYPREEELSPLERLALSIGLSLAVVPLIGLVLNYTPFGIRLWPVLYSLTLYMLVVGFIASWRKYLYVRLYRGGS</sequence>
<feature type="domain" description="DUF1616" evidence="2">
    <location>
        <begin position="66"/>
        <end position="168"/>
    </location>
</feature>
<evidence type="ECO:0000259" key="2">
    <source>
        <dbReference type="Pfam" id="PF07760"/>
    </source>
</evidence>
<keyword evidence="1" id="KW-0812">Transmembrane</keyword>
<dbReference type="Pfam" id="PF07760">
    <property type="entry name" value="DUF1616"/>
    <property type="match status" value="1"/>
</dbReference>
<evidence type="ECO:0000256" key="1">
    <source>
        <dbReference type="SAM" id="Phobius"/>
    </source>
</evidence>